<dbReference type="HOGENOM" id="CLU_134973_13_1_11"/>
<dbReference type="eggNOG" id="COG2608">
    <property type="taxonomic scope" value="Bacteria"/>
</dbReference>
<feature type="domain" description="HMA" evidence="1">
    <location>
        <begin position="1"/>
        <end position="65"/>
    </location>
</feature>
<gene>
    <name evidence="2" type="ORF">HMPREF0291_10654</name>
</gene>
<name>D7W9B6_9CORY</name>
<protein>
    <submittedName>
        <fullName evidence="2">Heavy metal-associated domain protein</fullName>
    </submittedName>
</protein>
<dbReference type="Gene3D" id="3.30.70.100">
    <property type="match status" value="1"/>
</dbReference>
<keyword evidence="3" id="KW-1185">Reference proteome</keyword>
<accession>D7W9B6</accession>
<dbReference type="Proteomes" id="UP000004208">
    <property type="component" value="Unassembled WGS sequence"/>
</dbReference>
<dbReference type="SUPFAM" id="SSF55008">
    <property type="entry name" value="HMA, heavy metal-associated domain"/>
    <property type="match status" value="1"/>
</dbReference>
<reference evidence="2" key="1">
    <citation type="submission" date="2010-06" db="EMBL/GenBank/DDBJ databases">
        <authorList>
            <person name="Muzny D."/>
            <person name="Qin X."/>
            <person name="Buhay C."/>
            <person name="Dugan-Rocha S."/>
            <person name="Ding Y."/>
            <person name="Chen G."/>
            <person name="Hawes A."/>
            <person name="Holder M."/>
            <person name="Jhangiani S."/>
            <person name="Johnson A."/>
            <person name="Khan Z."/>
            <person name="Li Z."/>
            <person name="Liu W."/>
            <person name="Liu X."/>
            <person name="Perez L."/>
            <person name="Shen H."/>
            <person name="Wang Q."/>
            <person name="Watt J."/>
            <person name="Xi L."/>
            <person name="Xin Y."/>
            <person name="Zhou J."/>
            <person name="Deng J."/>
            <person name="Jiang H."/>
            <person name="Liu Y."/>
            <person name="Qu J."/>
            <person name="Song X.-Z."/>
            <person name="Zhang L."/>
            <person name="Villasana D."/>
            <person name="Johnson A."/>
            <person name="Liu J."/>
            <person name="Liyanage D."/>
            <person name="Lorensuhewa L."/>
            <person name="Robinson T."/>
            <person name="Song A."/>
            <person name="Song B.-B."/>
            <person name="Dinh H."/>
            <person name="Thornton R."/>
            <person name="Coyle M."/>
            <person name="Francisco L."/>
            <person name="Jackson L."/>
            <person name="Javaid M."/>
            <person name="Korchina V."/>
            <person name="Kovar C."/>
            <person name="Mata R."/>
            <person name="Mathew T."/>
            <person name="Ngo R."/>
            <person name="Nguyen L."/>
            <person name="Nguyen N."/>
            <person name="Okwuonu G."/>
            <person name="Ongeri F."/>
            <person name="Pham C."/>
            <person name="Simmons D."/>
            <person name="Wilczek-Boney K."/>
            <person name="Hale W."/>
            <person name="Jakkamsetti A."/>
            <person name="Pham P."/>
            <person name="Ruth R."/>
            <person name="San Lucas F."/>
            <person name="Warren J."/>
            <person name="Zhang J."/>
            <person name="Zhao Z."/>
            <person name="Zhou C."/>
            <person name="Zhu D."/>
            <person name="Lee S."/>
            <person name="Bess C."/>
            <person name="Blankenburg K."/>
            <person name="Forbes L."/>
            <person name="Fu Q."/>
            <person name="Gubbala S."/>
            <person name="Hirani K."/>
            <person name="Jayaseelan J.C."/>
            <person name="Lara F."/>
            <person name="Munidasa M."/>
            <person name="Palculict T."/>
            <person name="Patil S."/>
            <person name="Pu L.-L."/>
            <person name="Saada N."/>
            <person name="Tang L."/>
            <person name="Weissenberger G."/>
            <person name="Zhu Y."/>
            <person name="Hemphill L."/>
            <person name="Shang Y."/>
            <person name="Youmans B."/>
            <person name="Ayvaz T."/>
            <person name="Ross M."/>
            <person name="Santibanez J."/>
            <person name="Aqrawi P."/>
            <person name="Gross S."/>
            <person name="Joshi V."/>
            <person name="Fowler G."/>
            <person name="Nazareth L."/>
            <person name="Reid J."/>
            <person name="Worley K."/>
            <person name="Petrosino J."/>
            <person name="Highlander S."/>
            <person name="Gibbs R."/>
        </authorList>
    </citation>
    <scope>NUCLEOTIDE SEQUENCE [LARGE SCALE GENOMIC DNA]</scope>
    <source>
        <strain evidence="2">ATCC 33030</strain>
    </source>
</reference>
<dbReference type="EMBL" id="ACLJ02000001">
    <property type="protein sequence ID" value="EFK55396.1"/>
    <property type="molecule type" value="Genomic_DNA"/>
</dbReference>
<dbReference type="AlphaFoldDB" id="D7W9B6"/>
<proteinExistence type="predicted"/>
<dbReference type="GO" id="GO:0046872">
    <property type="term" value="F:metal ion binding"/>
    <property type="evidence" value="ECO:0007669"/>
    <property type="project" value="InterPro"/>
</dbReference>
<dbReference type="STRING" id="585529.HMPREF0291_10654"/>
<evidence type="ECO:0000313" key="2">
    <source>
        <dbReference type="EMBL" id="EFK55396.1"/>
    </source>
</evidence>
<dbReference type="CDD" id="cd00371">
    <property type="entry name" value="HMA"/>
    <property type="match status" value="1"/>
</dbReference>
<dbReference type="Pfam" id="PF00403">
    <property type="entry name" value="HMA"/>
    <property type="match status" value="1"/>
</dbReference>
<evidence type="ECO:0000259" key="1">
    <source>
        <dbReference type="PROSITE" id="PS50846"/>
    </source>
</evidence>
<dbReference type="InterPro" id="IPR006121">
    <property type="entry name" value="HMA_dom"/>
</dbReference>
<dbReference type="InterPro" id="IPR036163">
    <property type="entry name" value="HMA_dom_sf"/>
</dbReference>
<dbReference type="PROSITE" id="PS50846">
    <property type="entry name" value="HMA_2"/>
    <property type="match status" value="1"/>
</dbReference>
<evidence type="ECO:0000313" key="3">
    <source>
        <dbReference type="Proteomes" id="UP000004208"/>
    </source>
</evidence>
<dbReference type="RefSeq" id="WP_005287894.1">
    <property type="nucleotide sequence ID" value="NZ_CM000961.1"/>
</dbReference>
<organism evidence="2 3">
    <name type="scientific">Corynebacterium genitalium ATCC 33030</name>
    <dbReference type="NCBI Taxonomy" id="585529"/>
    <lineage>
        <taxon>Bacteria</taxon>
        <taxon>Bacillati</taxon>
        <taxon>Actinomycetota</taxon>
        <taxon>Actinomycetes</taxon>
        <taxon>Mycobacteriales</taxon>
        <taxon>Corynebacteriaceae</taxon>
        <taxon>Corynebacterium</taxon>
    </lineage>
</organism>
<comment type="caution">
    <text evidence="2">The sequence shown here is derived from an EMBL/GenBank/DDBJ whole genome shotgun (WGS) entry which is preliminary data.</text>
</comment>
<sequence length="65" mass="6684">MAQTFTVEGMTCEHCEMSVSEEVSDVSGVTSATADHKAGTVTVEGEGFDRDAVAAAVAEAGYKLV</sequence>